<dbReference type="AlphaFoldDB" id="A0A1I7MZ05"/>
<dbReference type="RefSeq" id="WP_092864504.1">
    <property type="nucleotide sequence ID" value="NZ_FPCH01000001.1"/>
</dbReference>
<keyword evidence="2" id="KW-1185">Reference proteome</keyword>
<organism evidence="1 2">
    <name type="scientific">Hyphomicrobium facile</name>
    <dbReference type="NCBI Taxonomy" id="51670"/>
    <lineage>
        <taxon>Bacteria</taxon>
        <taxon>Pseudomonadati</taxon>
        <taxon>Pseudomonadota</taxon>
        <taxon>Alphaproteobacteria</taxon>
        <taxon>Hyphomicrobiales</taxon>
        <taxon>Hyphomicrobiaceae</taxon>
        <taxon>Hyphomicrobium</taxon>
    </lineage>
</organism>
<reference evidence="2" key="1">
    <citation type="submission" date="2016-10" db="EMBL/GenBank/DDBJ databases">
        <authorList>
            <person name="Varghese N."/>
            <person name="Submissions S."/>
        </authorList>
    </citation>
    <scope>NUCLEOTIDE SEQUENCE [LARGE SCALE GENOMIC DNA]</scope>
    <source>
        <strain evidence="2">DSM 1565</strain>
    </source>
</reference>
<gene>
    <name evidence="1" type="ORF">SAMN04488557_0808</name>
</gene>
<dbReference type="OrthoDB" id="8137995at2"/>
<evidence type="ECO:0000313" key="2">
    <source>
        <dbReference type="Proteomes" id="UP000199423"/>
    </source>
</evidence>
<dbReference type="Proteomes" id="UP000199423">
    <property type="component" value="Unassembled WGS sequence"/>
</dbReference>
<proteinExistence type="predicted"/>
<protein>
    <submittedName>
        <fullName evidence="1">Uncharacterized protein</fullName>
    </submittedName>
</protein>
<name>A0A1I7MZ05_9HYPH</name>
<sequence length="167" mass="17748">MGRAYRIGTYVVVASISSLIATENRAAAPIDPLASLAGRWVGMATMTSMSGPASNFKCVVTYVERKDGVQGMRQTLRCDDGSNFKLHAATDLSVEGEKVTGAWQDKINDIGGTVSGIVTADGFDVQLSGQFFEAHMAVAGQGCDQSVKVLPRNPDVFRELAATLKKC</sequence>
<dbReference type="EMBL" id="FPCH01000001">
    <property type="protein sequence ID" value="SFV27634.1"/>
    <property type="molecule type" value="Genomic_DNA"/>
</dbReference>
<evidence type="ECO:0000313" key="1">
    <source>
        <dbReference type="EMBL" id="SFV27634.1"/>
    </source>
</evidence>
<accession>A0A1I7MZ05</accession>